<comment type="caution">
    <text evidence="2">The sequence shown here is derived from an EMBL/GenBank/DDBJ whole genome shotgun (WGS) entry which is preliminary data.</text>
</comment>
<name>A0ABR0ARD4_9CRUS</name>
<reference evidence="2 3" key="1">
    <citation type="journal article" date="2023" name="Nucleic Acids Res.">
        <title>The hologenome of Daphnia magna reveals possible DNA methylation and microbiome-mediated evolution of the host genome.</title>
        <authorList>
            <person name="Chaturvedi A."/>
            <person name="Li X."/>
            <person name="Dhandapani V."/>
            <person name="Marshall H."/>
            <person name="Kissane S."/>
            <person name="Cuenca-Cambronero M."/>
            <person name="Asole G."/>
            <person name="Calvet F."/>
            <person name="Ruiz-Romero M."/>
            <person name="Marangio P."/>
            <person name="Guigo R."/>
            <person name="Rago D."/>
            <person name="Mirbahai L."/>
            <person name="Eastwood N."/>
            <person name="Colbourne J.K."/>
            <person name="Zhou J."/>
            <person name="Mallon E."/>
            <person name="Orsini L."/>
        </authorList>
    </citation>
    <scope>NUCLEOTIDE SEQUENCE [LARGE SCALE GENOMIC DNA]</scope>
    <source>
        <strain evidence="2">LRV0_1</strain>
    </source>
</reference>
<keyword evidence="1" id="KW-0812">Transmembrane</keyword>
<dbReference type="EMBL" id="JAOYFB010000038">
    <property type="protein sequence ID" value="KAK4027674.1"/>
    <property type="molecule type" value="Genomic_DNA"/>
</dbReference>
<organism evidence="2 3">
    <name type="scientific">Daphnia magna</name>
    <dbReference type="NCBI Taxonomy" id="35525"/>
    <lineage>
        <taxon>Eukaryota</taxon>
        <taxon>Metazoa</taxon>
        <taxon>Ecdysozoa</taxon>
        <taxon>Arthropoda</taxon>
        <taxon>Crustacea</taxon>
        <taxon>Branchiopoda</taxon>
        <taxon>Diplostraca</taxon>
        <taxon>Cladocera</taxon>
        <taxon>Anomopoda</taxon>
        <taxon>Daphniidae</taxon>
        <taxon>Daphnia</taxon>
    </lineage>
</organism>
<evidence type="ECO:0000256" key="1">
    <source>
        <dbReference type="SAM" id="Phobius"/>
    </source>
</evidence>
<protein>
    <submittedName>
        <fullName evidence="2">Uncharacterized protein</fullName>
    </submittedName>
</protein>
<gene>
    <name evidence="2" type="ORF">OUZ56_016721</name>
</gene>
<evidence type="ECO:0000313" key="2">
    <source>
        <dbReference type="EMBL" id="KAK4027674.1"/>
    </source>
</evidence>
<keyword evidence="1" id="KW-1133">Transmembrane helix</keyword>
<sequence length="62" mass="7294">MRSWFVHETSIKTDVKSTPFRWVWSCSRTITPNSIFKKVLISALVSAVAYQFLFTKSYILFE</sequence>
<dbReference type="Proteomes" id="UP001234178">
    <property type="component" value="Unassembled WGS sequence"/>
</dbReference>
<feature type="transmembrane region" description="Helical" evidence="1">
    <location>
        <begin position="39"/>
        <end position="61"/>
    </location>
</feature>
<keyword evidence="3" id="KW-1185">Reference proteome</keyword>
<accession>A0ABR0ARD4</accession>
<evidence type="ECO:0000313" key="3">
    <source>
        <dbReference type="Proteomes" id="UP001234178"/>
    </source>
</evidence>
<proteinExistence type="predicted"/>
<keyword evidence="1" id="KW-0472">Membrane</keyword>